<feature type="region of interest" description="Disordered" evidence="2">
    <location>
        <begin position="1"/>
        <end position="30"/>
    </location>
</feature>
<evidence type="ECO:0008006" key="5">
    <source>
        <dbReference type="Google" id="ProtNLM"/>
    </source>
</evidence>
<evidence type="ECO:0000313" key="3">
    <source>
        <dbReference type="EMBL" id="KRT79688.1"/>
    </source>
</evidence>
<name>A0A0T6AX87_9SCAR</name>
<dbReference type="Proteomes" id="UP000051574">
    <property type="component" value="Unassembled WGS sequence"/>
</dbReference>
<sequence>MWSGPGPDPGGSTGAGPPSSQELNDLKDQFEQQQLLIAQLKEMLRKSEQTTVTAEKVEEYANTLTKMKARAKRNAKKSDGAKESSGKRLETPASEKINLLRQQLEENRAKLAERGKNQKGIEEMVTQLKAHLDDSQILMNSTPLNLSLTESKQESYSVNSTSQELYNILINKERRITDMTLRIQKLEASVLDLQENVKEKDSVIDARTKAITLMSENLSKKGKSTLDALDDTKLQMRKMQENFIELEMQMKEENQRLSSEVQQKEREIAGLKQRNTYLEEAQLELRTQIVENCDATDAERTPNLFADLERLQLRIQELEACNLSLEKEKDSTRSSDQTNLIEIDRLQKDLDDRNQKCNELELKLQELQKNLDEKQSSITEHLTTITNLEATIKELQTKAGQSKESKLAHLDIKLDNEEISKLKKQLDESNKNMIKVKAQHKSKIKELNKKIDTFKKMNDVNAEVVKLHEENSKLNQKIAELEEEKGALQLKIMESDTTKDSTLVESIGELENKLSEQATALTEKDNSIETLTKRFEESIKEIEELNEKLNLQTAQVKSEINSIQLEEQMDKLELEKEELIREKERVLEENASLNEKLESFMKEKQEILAKLEHYTQENMELVDKLEKLSAEKVSSAESIEIVEGLTQQEKLELEAYQKNVDIPCEIKTGSTEHLEENPELNESVNQLTEETSELLQKIELFTVERREVMEKMERLTRENSQLNLKIKEIENNRDVLAETYEQLQNEKEQLDTNLENLKTENSALEDKIKRLEDENEELKKLGAGDSGESTRDESAQLHSLTKEIEEYQHLIEIQRQEIKELKVHIMGQDFIKTDKFELEAKVSSLQLQYENLLAENYSLINKLREKSEHVCQREDLDEELTKARNRIEEFETKIAENLREIEDYKIILEENKYELISSANLISELQSNVAALKNEVGHYNDEVAHLNSVITDLNTAIAHLEEENKQNSENAENVNIMGRQLEELKQALTQNIEQIHAYQHELEHNSITIIELQKEIKILNIKTLDAEHLLESKNDELRSIQREKEEKDVIINNLKEELKNKDQNFHQTISDIKEKYITLQKQLESNAGSFDNIRQPLESKIQELERKNKEQLDKMKIIAANLKKKTQALQNLEQKYTEANEKWETEQKEKETLKEIVAKNAALENEIHLLTEQLSSSQNDFTNQSVESQKLKEELCEHKQRFNSIENMNTKLSEEISNYIARLEDSQNIIREFERQIVDLTSENQNLRAAQTNQSESVIKELTEELANLRETSKANSDALQMKVQEMEMYIETQDGELAKHKERVNKLEEGLSFMEERRMSLERTAQRLGAELQEKTYEYEEVSQTEDMLEKRLSALISHDQIIESKLQEMTAENEELKDALKDTINQNDDLNEKLKQMKDLVNSSQLEKEALGQLENEVSTLRKTTTSLENDKKTMKDDYKQNIRLLKEDNEKMEMELQNQLDSFDKDRKNLSEKSELMADQIKEYLEQQEILTMEIADYKNKLEEQNKAILAKNEEWNRLDGEYRQNLLALNQLQDIIKDNEDTISSLNKQIVENQTFNSERIDELQKEIQQKSIDLEKYRKQNLQIQNQNTLNEPYQFELASSFFVDHDVQHLQQTNQNFEMQIASLQKEKDNIQQTLAETQRHLEEMKSQMNVVREEPSKSEELKSLKAHYNTLEMNYGKLMEENASLQNYVAMLSGELQKLNRNQAVGTEKKSSPVDTFTFTWPGEEEVVEKKVVPAKLEAGPSHNIDNTKDELLDKIRSLEFMLHDTEQQREAAVLQCNTLSEELTKILYIQEQQKRPLLTESIQPNFQDFSLDLESQILSPEKAEVTPADLRQLHHIEFAPSKDIVDHKAASAQPIIEDVIQPKAAYLCYDPEDAENPSKSFDNAFGENDDGWGWGSEEAKLEQEHYEQTSVPRQSTQFQNQISQLEEKIRVLEQARERHLEQIQQSQLKSTKLIKKLKEFKSKNEELSTQLNKKSDGFDDLNDAIQDELKSQIKNLEKKIKEINSELEKEKTEKNNLLKRVDVLTASHERMLENKEKQDVEIISWQQRFRELNAKFEQFEWGDDSPKHVVQKVEAAESQGTAEAQKIQELTDAIKDLILDNDELQTLLEEQRNLRLAAEKAKSIEPIVENMKTEQEYLQVFNERQALQKELNSLNEELSKMKQDHVNLSSTNDNIQQRLNSLISENEKLQNEVKQPDRTEVEALAKHIDELNIDKQKLLEDQAWNASLIEELNVAVELLSSQINNLDSDNNNLQMKINELEENKQNLSVEIQQKDTQVGSSNEAIAELNVKLHTLEEQLVALQNQHSEISQVKDVLSNKENELANFKEKLQQQEKDYEFKLVATVQQLNEDWSQRVDQRGLDVAESWKLHLESRENEFVEIERQLRKEIAEFEEKYTTLVNENNELRKNVDAEIRNEIDRVAALQQQINERQHYINDLGKILQERQAEVEAQKVEIANLSSKIEELNRHVEIKNGEIENYRMVVKNNEEKLKEVTEKDLLFKTETENVIDKLKQALSLKDGEIAASIENIAESSKIIEELKLLNENLTAEISEKSKIIEESSKKLSDSQLQENAYNDQINQLNQHIAEYQQQLSNYHLQLQQQYMQIDTLNKEILKYSTIHEEISQKEADIAKLTNLIQERDREHSIILDSKIQENQTLLKEHQTELEHLKQRLANSENQYEEMLSIKEADMQNLRIQLDEQIKKNESYLSEREDFLEVQTELGIKSGECKELKAKLEEQNLLLEEESKQLSELREIIQDQVLKIDDLQKELYEKSSLYDALIAEIDITHKPTPPEKSEKRVKFSDDVEIQRNVSFSAEDDLAEPVSRAELDLALYMLHQRDVRCEELTVELMQLLEERDTLQLKLSNALREKELLVSKYESTLEPISSPSSSVVESTFSSDVNQQTEVSQGSPKASGSDSLITKLSELKTVGYRKDKTIVDEQELRRLQQLSIMQQHRDEAAKLPPEAAARLVDASYTLSRDVQSPSKVLLNWLWGRSTPKVNNV</sequence>
<accession>A0A0T6AX87</accession>
<feature type="compositionally biased region" description="Polar residues" evidence="2">
    <location>
        <begin position="2910"/>
        <end position="2928"/>
    </location>
</feature>
<organism evidence="3 4">
    <name type="scientific">Oryctes borbonicus</name>
    <dbReference type="NCBI Taxonomy" id="1629725"/>
    <lineage>
        <taxon>Eukaryota</taxon>
        <taxon>Metazoa</taxon>
        <taxon>Ecdysozoa</taxon>
        <taxon>Arthropoda</taxon>
        <taxon>Hexapoda</taxon>
        <taxon>Insecta</taxon>
        <taxon>Pterygota</taxon>
        <taxon>Neoptera</taxon>
        <taxon>Endopterygota</taxon>
        <taxon>Coleoptera</taxon>
        <taxon>Polyphaga</taxon>
        <taxon>Scarabaeiformia</taxon>
        <taxon>Scarabaeidae</taxon>
        <taxon>Dynastinae</taxon>
        <taxon>Oryctes</taxon>
    </lineage>
</organism>
<feature type="coiled-coil region" evidence="1">
    <location>
        <begin position="229"/>
        <end position="281"/>
    </location>
</feature>
<feature type="coiled-coil region" evidence="1">
    <location>
        <begin position="2095"/>
        <end position="2344"/>
    </location>
</feature>
<feature type="coiled-coil region" evidence="1">
    <location>
        <begin position="2538"/>
        <end position="2607"/>
    </location>
</feature>
<evidence type="ECO:0000313" key="4">
    <source>
        <dbReference type="Proteomes" id="UP000051574"/>
    </source>
</evidence>
<keyword evidence="4" id="KW-1185">Reference proteome</keyword>
<dbReference type="PANTHER" id="PTHR23159">
    <property type="entry name" value="CENTROSOMAL PROTEIN 2"/>
    <property type="match status" value="1"/>
</dbReference>
<feature type="region of interest" description="Disordered" evidence="2">
    <location>
        <begin position="2893"/>
        <end position="2928"/>
    </location>
</feature>
<evidence type="ECO:0000256" key="2">
    <source>
        <dbReference type="SAM" id="MobiDB-lite"/>
    </source>
</evidence>
<feature type="coiled-coil region" evidence="1">
    <location>
        <begin position="2379"/>
        <end position="2505"/>
    </location>
</feature>
<gene>
    <name evidence="3" type="ORF">AMK59_7559</name>
</gene>
<feature type="region of interest" description="Disordered" evidence="2">
    <location>
        <begin position="68"/>
        <end position="97"/>
    </location>
</feature>
<evidence type="ECO:0000256" key="1">
    <source>
        <dbReference type="SAM" id="Coils"/>
    </source>
</evidence>
<dbReference type="Gene3D" id="1.20.5.1000">
    <property type="entry name" value="arf6 gtpase in complex with a specific effector, jip4"/>
    <property type="match status" value="1"/>
</dbReference>
<feature type="coiled-coil region" evidence="1">
    <location>
        <begin position="677"/>
        <end position="1001"/>
    </location>
</feature>
<dbReference type="EMBL" id="LJIG01022603">
    <property type="protein sequence ID" value="KRT79688.1"/>
    <property type="molecule type" value="Genomic_DNA"/>
</dbReference>
<feature type="coiled-coil region" evidence="1">
    <location>
        <begin position="169"/>
        <end position="203"/>
    </location>
</feature>
<feature type="coiled-coil region" evidence="1">
    <location>
        <begin position="2632"/>
        <end position="2779"/>
    </location>
</feature>
<dbReference type="OrthoDB" id="2441647at2759"/>
<feature type="coiled-coil region" evidence="1">
    <location>
        <begin position="1216"/>
        <end position="1332"/>
    </location>
</feature>
<feature type="coiled-coil region" evidence="1">
    <location>
        <begin position="1923"/>
        <end position="2035"/>
    </location>
</feature>
<reference evidence="3 4" key="1">
    <citation type="submission" date="2015-09" db="EMBL/GenBank/DDBJ databases">
        <title>Draft genome of the scarab beetle Oryctes borbonicus.</title>
        <authorList>
            <person name="Meyer J.M."/>
            <person name="Markov G.V."/>
            <person name="Baskaran P."/>
            <person name="Herrmann M."/>
            <person name="Sommer R.J."/>
            <person name="Roedelsperger C."/>
        </authorList>
    </citation>
    <scope>NUCLEOTIDE SEQUENCE [LARGE SCALE GENOMIC DNA]</scope>
    <source>
        <strain evidence="3">OB123</strain>
        <tissue evidence="3">Whole animal</tissue>
    </source>
</reference>
<feature type="coiled-coil region" evidence="1">
    <location>
        <begin position="308"/>
        <end position="498"/>
    </location>
</feature>
<feature type="compositionally biased region" description="Low complexity" evidence="2">
    <location>
        <begin position="2893"/>
        <end position="2909"/>
    </location>
</feature>
<feature type="coiled-coil region" evidence="1">
    <location>
        <begin position="1037"/>
        <end position="1180"/>
    </location>
</feature>
<keyword evidence="1" id="KW-0175">Coiled coil</keyword>
<feature type="coiled-coil region" evidence="1">
    <location>
        <begin position="528"/>
        <end position="631"/>
    </location>
</feature>
<feature type="coiled-coil region" evidence="1">
    <location>
        <begin position="1361"/>
        <end position="1709"/>
    </location>
</feature>
<proteinExistence type="predicted"/>
<feature type="coiled-coil region" evidence="1">
    <location>
        <begin position="2853"/>
        <end position="2880"/>
    </location>
</feature>
<protein>
    <recommendedName>
        <fullName evidence="5">Protein lava lamp</fullName>
    </recommendedName>
</protein>
<feature type="compositionally biased region" description="Basic and acidic residues" evidence="2">
    <location>
        <begin position="76"/>
        <end position="90"/>
    </location>
</feature>
<dbReference type="Gene3D" id="1.10.287.1490">
    <property type="match status" value="2"/>
</dbReference>
<dbReference type="PANTHER" id="PTHR23159:SF31">
    <property type="entry name" value="CENTROSOME-ASSOCIATED PROTEIN CEP250 ISOFORM X1"/>
    <property type="match status" value="1"/>
</dbReference>
<comment type="caution">
    <text evidence="3">The sequence shown here is derived from an EMBL/GenBank/DDBJ whole genome shotgun (WGS) entry which is preliminary data.</text>
</comment>
<feature type="coiled-coil region" evidence="1">
    <location>
        <begin position="1756"/>
        <end position="1790"/>
    </location>
</feature>